<gene>
    <name evidence="1" type="ORF">METZ01_LOCUS407899</name>
</gene>
<dbReference type="EMBL" id="UINC01157838">
    <property type="protein sequence ID" value="SVD55045.1"/>
    <property type="molecule type" value="Genomic_DNA"/>
</dbReference>
<proteinExistence type="predicted"/>
<protein>
    <submittedName>
        <fullName evidence="1">Uncharacterized protein</fullName>
    </submittedName>
</protein>
<sequence>MTKHPLDEWIESLDVVEVGDLRVLYSGRSHWPDLDWDSPCGFTLREIQLAKSVFWMESSDTADAIRNCLEK</sequence>
<reference evidence="1" key="1">
    <citation type="submission" date="2018-05" db="EMBL/GenBank/DDBJ databases">
        <authorList>
            <person name="Lanie J.A."/>
            <person name="Ng W.-L."/>
            <person name="Kazmierczak K.M."/>
            <person name="Andrzejewski T.M."/>
            <person name="Davidsen T.M."/>
            <person name="Wayne K.J."/>
            <person name="Tettelin H."/>
            <person name="Glass J.I."/>
            <person name="Rusch D."/>
            <person name="Podicherti R."/>
            <person name="Tsui H.-C.T."/>
            <person name="Winkler M.E."/>
        </authorList>
    </citation>
    <scope>NUCLEOTIDE SEQUENCE</scope>
</reference>
<name>A0A382W9M4_9ZZZZ</name>
<dbReference type="AlphaFoldDB" id="A0A382W9M4"/>
<feature type="non-terminal residue" evidence="1">
    <location>
        <position position="71"/>
    </location>
</feature>
<evidence type="ECO:0000313" key="1">
    <source>
        <dbReference type="EMBL" id="SVD55045.1"/>
    </source>
</evidence>
<accession>A0A382W9M4</accession>
<organism evidence="1">
    <name type="scientific">marine metagenome</name>
    <dbReference type="NCBI Taxonomy" id="408172"/>
    <lineage>
        <taxon>unclassified sequences</taxon>
        <taxon>metagenomes</taxon>
        <taxon>ecological metagenomes</taxon>
    </lineage>
</organism>